<gene>
    <name evidence="1" type="ORF">BpHYR1_019862</name>
</gene>
<dbReference type="AlphaFoldDB" id="A0A3M7PQS9"/>
<proteinExistence type="predicted"/>
<reference evidence="1 2" key="1">
    <citation type="journal article" date="2018" name="Sci. Rep.">
        <title>Genomic signatures of local adaptation to the degree of environmental predictability in rotifers.</title>
        <authorList>
            <person name="Franch-Gras L."/>
            <person name="Hahn C."/>
            <person name="Garcia-Roger E.M."/>
            <person name="Carmona M.J."/>
            <person name="Serra M."/>
            <person name="Gomez A."/>
        </authorList>
    </citation>
    <scope>NUCLEOTIDE SEQUENCE [LARGE SCALE GENOMIC DNA]</scope>
    <source>
        <strain evidence="1">HYR1</strain>
    </source>
</reference>
<dbReference type="EMBL" id="REGN01009392">
    <property type="protein sequence ID" value="RNA01259.1"/>
    <property type="molecule type" value="Genomic_DNA"/>
</dbReference>
<evidence type="ECO:0000313" key="1">
    <source>
        <dbReference type="EMBL" id="RNA01259.1"/>
    </source>
</evidence>
<accession>A0A3M7PQS9</accession>
<protein>
    <submittedName>
        <fullName evidence="1">Uncharacterized protein</fullName>
    </submittedName>
</protein>
<organism evidence="1 2">
    <name type="scientific">Brachionus plicatilis</name>
    <name type="common">Marine rotifer</name>
    <name type="synonym">Brachionus muelleri</name>
    <dbReference type="NCBI Taxonomy" id="10195"/>
    <lineage>
        <taxon>Eukaryota</taxon>
        <taxon>Metazoa</taxon>
        <taxon>Spiralia</taxon>
        <taxon>Gnathifera</taxon>
        <taxon>Rotifera</taxon>
        <taxon>Eurotatoria</taxon>
        <taxon>Monogononta</taxon>
        <taxon>Pseudotrocha</taxon>
        <taxon>Ploima</taxon>
        <taxon>Brachionidae</taxon>
        <taxon>Brachionus</taxon>
    </lineage>
</organism>
<sequence>GGFRRTGWKRATSFQPPFEIINTYSTDLISGIYIITPNFEKNTLRNLSLMEKLLKKLLRIH</sequence>
<comment type="caution">
    <text evidence="1">The sequence shown here is derived from an EMBL/GenBank/DDBJ whole genome shotgun (WGS) entry which is preliminary data.</text>
</comment>
<name>A0A3M7PQS9_BRAPC</name>
<dbReference type="Proteomes" id="UP000276133">
    <property type="component" value="Unassembled WGS sequence"/>
</dbReference>
<feature type="non-terminal residue" evidence="1">
    <location>
        <position position="1"/>
    </location>
</feature>
<evidence type="ECO:0000313" key="2">
    <source>
        <dbReference type="Proteomes" id="UP000276133"/>
    </source>
</evidence>
<keyword evidence="2" id="KW-1185">Reference proteome</keyword>